<feature type="transmembrane region" description="Helical" evidence="1">
    <location>
        <begin position="50"/>
        <end position="73"/>
    </location>
</feature>
<evidence type="ECO:0000313" key="2">
    <source>
        <dbReference type="EMBL" id="OGM19772.1"/>
    </source>
</evidence>
<accession>A0A1F7XXM3</accession>
<keyword evidence="1" id="KW-1133">Transmembrane helix</keyword>
<keyword evidence="1" id="KW-0472">Membrane</keyword>
<proteinExistence type="predicted"/>
<gene>
    <name evidence="2" type="ORF">A2771_01725</name>
</gene>
<evidence type="ECO:0000256" key="1">
    <source>
        <dbReference type="SAM" id="Phobius"/>
    </source>
</evidence>
<evidence type="ECO:0000313" key="3">
    <source>
        <dbReference type="Proteomes" id="UP000176741"/>
    </source>
</evidence>
<sequence>MILTAILTILYGAIRLILTPILILNDVVLDSNITTAFTKAGEYLANVNQVLPVSTILAVIGVFLGVEVFILLWKTINWLIRKIPTIN</sequence>
<keyword evidence="1" id="KW-0812">Transmembrane</keyword>
<dbReference type="Proteomes" id="UP000176741">
    <property type="component" value="Unassembled WGS sequence"/>
</dbReference>
<name>A0A1F7XXM3_9BACT</name>
<reference evidence="2 3" key="1">
    <citation type="journal article" date="2016" name="Nat. Commun.">
        <title>Thousands of microbial genomes shed light on interconnected biogeochemical processes in an aquifer system.</title>
        <authorList>
            <person name="Anantharaman K."/>
            <person name="Brown C.T."/>
            <person name="Hug L.A."/>
            <person name="Sharon I."/>
            <person name="Castelle C.J."/>
            <person name="Probst A.J."/>
            <person name="Thomas B.C."/>
            <person name="Singh A."/>
            <person name="Wilkins M.J."/>
            <person name="Karaoz U."/>
            <person name="Brodie E.L."/>
            <person name="Williams K.H."/>
            <person name="Hubbard S.S."/>
            <person name="Banfield J.F."/>
        </authorList>
    </citation>
    <scope>NUCLEOTIDE SEQUENCE [LARGE SCALE GENOMIC DNA]</scope>
</reference>
<dbReference type="AlphaFoldDB" id="A0A1F7XXM3"/>
<comment type="caution">
    <text evidence="2">The sequence shown here is derived from an EMBL/GenBank/DDBJ whole genome shotgun (WGS) entry which is preliminary data.</text>
</comment>
<protein>
    <submittedName>
        <fullName evidence="2">Uncharacterized protein</fullName>
    </submittedName>
</protein>
<organism evidence="2 3">
    <name type="scientific">Candidatus Woesebacteria bacterium RIFCSPHIGHO2_01_FULL_38_26b</name>
    <dbReference type="NCBI Taxonomy" id="1802491"/>
    <lineage>
        <taxon>Bacteria</taxon>
        <taxon>Candidatus Woeseibacteriota</taxon>
    </lineage>
</organism>
<dbReference type="EMBL" id="MGGD01000057">
    <property type="protein sequence ID" value="OGM19772.1"/>
    <property type="molecule type" value="Genomic_DNA"/>
</dbReference>